<dbReference type="EMBL" id="NCKV01000866">
    <property type="protein sequence ID" value="RWS29545.1"/>
    <property type="molecule type" value="Genomic_DNA"/>
</dbReference>
<name>A0A443SQ01_9ACAR</name>
<dbReference type="Gene3D" id="3.30.40.10">
    <property type="entry name" value="Zinc/RING finger domain, C3HC4 (zinc finger)"/>
    <property type="match status" value="1"/>
</dbReference>
<feature type="compositionally biased region" description="Basic and acidic residues" evidence="1">
    <location>
        <begin position="450"/>
        <end position="467"/>
    </location>
</feature>
<feature type="region of interest" description="Disordered" evidence="1">
    <location>
        <begin position="224"/>
        <end position="278"/>
    </location>
</feature>
<feature type="region of interest" description="Disordered" evidence="1">
    <location>
        <begin position="127"/>
        <end position="184"/>
    </location>
</feature>
<feature type="region of interest" description="Disordered" evidence="1">
    <location>
        <begin position="291"/>
        <end position="387"/>
    </location>
</feature>
<feature type="domain" description="FYVE-type zinc finger" evidence="2">
    <location>
        <begin position="6"/>
        <end position="87"/>
    </location>
</feature>
<protein>
    <recommendedName>
        <fullName evidence="2">FYVE-type zinc finger domain-containing protein</fullName>
    </recommendedName>
</protein>
<feature type="compositionally biased region" description="Polar residues" evidence="1">
    <location>
        <begin position="363"/>
        <end position="387"/>
    </location>
</feature>
<dbReference type="CDD" id="cd15747">
    <property type="entry name" value="FYVE_Slp3_4_5"/>
    <property type="match status" value="1"/>
</dbReference>
<keyword evidence="4" id="KW-1185">Reference proteome</keyword>
<comment type="caution">
    <text evidence="3">The sequence shown here is derived from an EMBL/GenBank/DDBJ whole genome shotgun (WGS) entry which is preliminary data.</text>
</comment>
<dbReference type="Pfam" id="PF02318">
    <property type="entry name" value="FYVE_2"/>
    <property type="match status" value="1"/>
</dbReference>
<feature type="compositionally biased region" description="Polar residues" evidence="1">
    <location>
        <begin position="256"/>
        <end position="278"/>
    </location>
</feature>
<feature type="compositionally biased region" description="Low complexity" evidence="1">
    <location>
        <begin position="314"/>
        <end position="328"/>
    </location>
</feature>
<dbReference type="InterPro" id="IPR041282">
    <property type="entry name" value="FYVE_2"/>
</dbReference>
<dbReference type="STRING" id="299467.A0A443SQ01"/>
<sequence length="513" mass="57054">MLDVSNLKAEIQRLRKRGIIKPGLDQSRVCARCLTELGRIINRGAFCPVCRKKVCKVCRVNGEDDKIWVCIVCHKQMQYKAVSGEWMREFTRSASEKIRSPSSKAFASAKETIGGFYSQSNSSEECDLKKQLDSTNESNVDVKPRRGLPPKLPTIDNSFQRQSPPASAGSSGGSQENSPKPPLSPVLKVYQQAVDLMSGDRKNVPLPEKEMVYRKIYVTTEKKFTPKREKEPLQKKASSRLQESSSSSEDEVDSQHTSLGATKSSESTPSPRTPNSYKILSGIANNQATAFQFPPSPLYSRPSSHERQSSDEFSTTVSSLRSRSTSSETNDDSAGLAPQPLPRSRRISPLRKQQAIAEELSNEPISRNSYTTTEYPQTSGADSGVSDCNSAMSPKLFEGRTLKDEEFTIKKCPSEESESSLNDDEGTVEKTTGYLFRKVTVKRRNFQNDGHNHESAGETLRSSKGDQQRNVVQKSKSEGKLNRTCICYLADRQSHLNHRHCECNSASVSVQRT</sequence>
<dbReference type="Proteomes" id="UP000288716">
    <property type="component" value="Unassembled WGS sequence"/>
</dbReference>
<dbReference type="InterPro" id="IPR011011">
    <property type="entry name" value="Znf_FYVE_PHD"/>
</dbReference>
<dbReference type="OrthoDB" id="195679at2759"/>
<evidence type="ECO:0000313" key="4">
    <source>
        <dbReference type="Proteomes" id="UP000288716"/>
    </source>
</evidence>
<dbReference type="AlphaFoldDB" id="A0A443SQ01"/>
<feature type="region of interest" description="Disordered" evidence="1">
    <location>
        <begin position="444"/>
        <end position="476"/>
    </location>
</feature>
<dbReference type="SUPFAM" id="SSF57903">
    <property type="entry name" value="FYVE/PHD zinc finger"/>
    <property type="match status" value="1"/>
</dbReference>
<evidence type="ECO:0000256" key="1">
    <source>
        <dbReference type="SAM" id="MobiDB-lite"/>
    </source>
</evidence>
<dbReference type="VEuPathDB" id="VectorBase:LDEU002496"/>
<accession>A0A443SQ01</accession>
<organism evidence="3 4">
    <name type="scientific">Leptotrombidium deliense</name>
    <dbReference type="NCBI Taxonomy" id="299467"/>
    <lineage>
        <taxon>Eukaryota</taxon>
        <taxon>Metazoa</taxon>
        <taxon>Ecdysozoa</taxon>
        <taxon>Arthropoda</taxon>
        <taxon>Chelicerata</taxon>
        <taxon>Arachnida</taxon>
        <taxon>Acari</taxon>
        <taxon>Acariformes</taxon>
        <taxon>Trombidiformes</taxon>
        <taxon>Prostigmata</taxon>
        <taxon>Anystina</taxon>
        <taxon>Parasitengona</taxon>
        <taxon>Trombiculoidea</taxon>
        <taxon>Trombiculidae</taxon>
        <taxon>Leptotrombidium</taxon>
    </lineage>
</organism>
<evidence type="ECO:0000259" key="2">
    <source>
        <dbReference type="Pfam" id="PF02318"/>
    </source>
</evidence>
<feature type="compositionally biased region" description="Basic and acidic residues" evidence="1">
    <location>
        <begin position="224"/>
        <end position="234"/>
    </location>
</feature>
<dbReference type="InterPro" id="IPR013083">
    <property type="entry name" value="Znf_RING/FYVE/PHD"/>
</dbReference>
<gene>
    <name evidence="3" type="ORF">B4U80_08167</name>
</gene>
<reference evidence="3 4" key="1">
    <citation type="journal article" date="2018" name="Gigascience">
        <title>Genomes of trombidid mites reveal novel predicted allergens and laterally-transferred genes associated with secondary metabolism.</title>
        <authorList>
            <person name="Dong X."/>
            <person name="Chaisiri K."/>
            <person name="Xia D."/>
            <person name="Armstrong S.D."/>
            <person name="Fang Y."/>
            <person name="Donnelly M.J."/>
            <person name="Kadowaki T."/>
            <person name="McGarry J.W."/>
            <person name="Darby A.C."/>
            <person name="Makepeace B.L."/>
        </authorList>
    </citation>
    <scope>NUCLEOTIDE SEQUENCE [LARGE SCALE GENOMIC DNA]</scope>
    <source>
        <strain evidence="3">UoL-UT</strain>
    </source>
</reference>
<evidence type="ECO:0000313" key="3">
    <source>
        <dbReference type="EMBL" id="RWS29545.1"/>
    </source>
</evidence>
<proteinExistence type="predicted"/>